<dbReference type="GO" id="GO:0016020">
    <property type="term" value="C:membrane"/>
    <property type="evidence" value="ECO:0007669"/>
    <property type="project" value="UniProtKB-SubCell"/>
</dbReference>
<dbReference type="PANTHER" id="PTHR48022:SF2">
    <property type="entry name" value="PLASTIDIC GLUCOSE TRANSPORTER 4"/>
    <property type="match status" value="1"/>
</dbReference>
<feature type="transmembrane region" description="Helical" evidence="9">
    <location>
        <begin position="12"/>
        <end position="35"/>
    </location>
</feature>
<name>A0A4T0WBB7_9PEZI</name>
<dbReference type="InterPro" id="IPR050360">
    <property type="entry name" value="MFS_Sugar_Transporters"/>
</dbReference>
<evidence type="ECO:0000256" key="4">
    <source>
        <dbReference type="ARBA" id="ARBA00022692"/>
    </source>
</evidence>
<evidence type="ECO:0000256" key="7">
    <source>
        <dbReference type="RuleBase" id="RU003346"/>
    </source>
</evidence>
<proteinExistence type="inferred from homology"/>
<dbReference type="Gene3D" id="1.20.1250.20">
    <property type="entry name" value="MFS general substrate transporter like domains"/>
    <property type="match status" value="1"/>
</dbReference>
<dbReference type="PROSITE" id="PS50850">
    <property type="entry name" value="MFS"/>
    <property type="match status" value="1"/>
</dbReference>
<evidence type="ECO:0000313" key="11">
    <source>
        <dbReference type="EMBL" id="TID02780.1"/>
    </source>
</evidence>
<evidence type="ECO:0000256" key="5">
    <source>
        <dbReference type="ARBA" id="ARBA00022989"/>
    </source>
</evidence>
<comment type="similarity">
    <text evidence="2 7">Belongs to the major facilitator superfamily. Sugar transporter (TC 2.A.1.1) family.</text>
</comment>
<feature type="transmembrane region" description="Helical" evidence="9">
    <location>
        <begin position="398"/>
        <end position="420"/>
    </location>
</feature>
<feature type="transmembrane region" description="Helical" evidence="9">
    <location>
        <begin position="115"/>
        <end position="133"/>
    </location>
</feature>
<feature type="transmembrane region" description="Helical" evidence="9">
    <location>
        <begin position="265"/>
        <end position="288"/>
    </location>
</feature>
<keyword evidence="6 9" id="KW-0472">Membrane</keyword>
<dbReference type="InterPro" id="IPR036259">
    <property type="entry name" value="MFS_trans_sf"/>
</dbReference>
<evidence type="ECO:0000256" key="3">
    <source>
        <dbReference type="ARBA" id="ARBA00022448"/>
    </source>
</evidence>
<protein>
    <submittedName>
        <fullName evidence="11">High-affinity glucose transporter</fullName>
    </submittedName>
</protein>
<feature type="transmembrane region" description="Helical" evidence="9">
    <location>
        <begin position="361"/>
        <end position="386"/>
    </location>
</feature>
<evidence type="ECO:0000256" key="9">
    <source>
        <dbReference type="SAM" id="Phobius"/>
    </source>
</evidence>
<dbReference type="InterPro" id="IPR005829">
    <property type="entry name" value="Sugar_transporter_CS"/>
</dbReference>
<dbReference type="InterPro" id="IPR003663">
    <property type="entry name" value="Sugar/inositol_transpt"/>
</dbReference>
<feature type="transmembrane region" description="Helical" evidence="9">
    <location>
        <begin position="300"/>
        <end position="321"/>
    </location>
</feature>
<keyword evidence="5 9" id="KW-1133">Transmembrane helix</keyword>
<comment type="subcellular location">
    <subcellularLocation>
        <location evidence="1">Membrane</location>
        <topology evidence="1">Multi-pass membrane protein</topology>
    </subcellularLocation>
</comment>
<dbReference type="Pfam" id="PF00083">
    <property type="entry name" value="Sugar_tr"/>
    <property type="match status" value="1"/>
</dbReference>
<accession>A0A4T0WBB7</accession>
<feature type="transmembrane region" description="Helical" evidence="9">
    <location>
        <begin position="328"/>
        <end position="349"/>
    </location>
</feature>
<feature type="domain" description="Major facilitator superfamily (MFS) profile" evidence="10">
    <location>
        <begin position="17"/>
        <end position="451"/>
    </location>
</feature>
<sequence>MERFTDLFQKPPPYVMASYGCSLGGFLLGIDTGIIGPVTVMESFNEPFGHPSPTLHGVIVSSILASAAVASFLAGHLADRLGRPAGIAIGSMLFGIGCAIEAGAVHLGMFMAGRVVAGIGEGFTSGIMIVYICEISPAKHRGALTTGPQLLICVGLLVGFFTCYGTERIESDLSWRLPFILLASYSVTFSTAAYLLLPASPRWLAHHGKPTHEVSAAWETLGIHGEDQEDMAEPFENAEAKASSSSSSNTMDLFSPEARPRFSMAVFLLAMQQFCGIDGVMYYAPMLFRQAGIGLNGDTFLVSGILSIVICAVSIPGTIWADGWGRRANTIFGGLGMAGAMFIIGALYAADVVHATGPARWIVIVVIYIFTVIYCVSWGIVLKIYAAEIQPQKTRASATSIAHGANWLTNFTVALITPILLASSRYGAYFLFGGCTLLTAAICWFWMPETRGRTLSEIQRAFHANTSSDLESSGKSIQKTPQTASGVFVQEEETKQEKN</sequence>
<dbReference type="InterPro" id="IPR005828">
    <property type="entry name" value="MFS_sugar_transport-like"/>
</dbReference>
<dbReference type="EMBL" id="MWPZ01000003">
    <property type="protein sequence ID" value="TID02780.1"/>
    <property type="molecule type" value="Genomic_DNA"/>
</dbReference>
<dbReference type="InterPro" id="IPR020846">
    <property type="entry name" value="MFS_dom"/>
</dbReference>
<dbReference type="FunFam" id="1.20.1250.20:FF:000134">
    <property type="entry name" value="MFS sugar transporter protein"/>
    <property type="match status" value="1"/>
</dbReference>
<dbReference type="PROSITE" id="PS51257">
    <property type="entry name" value="PROKAR_LIPOPROTEIN"/>
    <property type="match status" value="1"/>
</dbReference>
<gene>
    <name evidence="11" type="ORF">CH35J_003957</name>
</gene>
<feature type="region of interest" description="Disordered" evidence="8">
    <location>
        <begin position="467"/>
        <end position="499"/>
    </location>
</feature>
<feature type="compositionally biased region" description="Polar residues" evidence="8">
    <location>
        <begin position="467"/>
        <end position="485"/>
    </location>
</feature>
<dbReference type="NCBIfam" id="TIGR00879">
    <property type="entry name" value="SP"/>
    <property type="match status" value="1"/>
</dbReference>
<keyword evidence="11" id="KW-0762">Sugar transport</keyword>
<dbReference type="AlphaFoldDB" id="A0A4T0WBB7"/>
<evidence type="ECO:0000256" key="8">
    <source>
        <dbReference type="SAM" id="MobiDB-lite"/>
    </source>
</evidence>
<feature type="transmembrane region" description="Helical" evidence="9">
    <location>
        <begin position="55"/>
        <end position="75"/>
    </location>
</feature>
<feature type="transmembrane region" description="Helical" evidence="9">
    <location>
        <begin position="145"/>
        <end position="165"/>
    </location>
</feature>
<organism evidence="11 12">
    <name type="scientific">Colletotrichum higginsianum</name>
    <dbReference type="NCBI Taxonomy" id="80884"/>
    <lineage>
        <taxon>Eukaryota</taxon>
        <taxon>Fungi</taxon>
        <taxon>Dikarya</taxon>
        <taxon>Ascomycota</taxon>
        <taxon>Pezizomycotina</taxon>
        <taxon>Sordariomycetes</taxon>
        <taxon>Hypocreomycetidae</taxon>
        <taxon>Glomerellales</taxon>
        <taxon>Glomerellaceae</taxon>
        <taxon>Colletotrichum</taxon>
        <taxon>Colletotrichum destructivum species complex</taxon>
    </lineage>
</organism>
<dbReference type="PROSITE" id="PS00217">
    <property type="entry name" value="SUGAR_TRANSPORT_2"/>
    <property type="match status" value="1"/>
</dbReference>
<keyword evidence="3 7" id="KW-0813">Transport</keyword>
<dbReference type="PRINTS" id="PR00171">
    <property type="entry name" value="SUGRTRNSPORT"/>
</dbReference>
<feature type="transmembrane region" description="Helical" evidence="9">
    <location>
        <begin position="87"/>
        <end position="109"/>
    </location>
</feature>
<dbReference type="SUPFAM" id="SSF103473">
    <property type="entry name" value="MFS general substrate transporter"/>
    <property type="match status" value="1"/>
</dbReference>
<reference evidence="11 12" key="1">
    <citation type="journal article" date="2019" name="Genome Biol. Evol.">
        <title>Genomic Plasticity Mediated by Transposable Elements in the Plant Pathogenic Fungus Colletotrichum higginsianum.</title>
        <authorList>
            <person name="Tsushima A."/>
            <person name="Gan P."/>
            <person name="Kumakura N."/>
            <person name="Narusaka M."/>
            <person name="Takano Y."/>
            <person name="Narusaka Y."/>
            <person name="Shirasu K."/>
        </authorList>
    </citation>
    <scope>NUCLEOTIDE SEQUENCE [LARGE SCALE GENOMIC DNA]</scope>
    <source>
        <strain evidence="11 12">MAFF305635-RFP</strain>
    </source>
</reference>
<evidence type="ECO:0000256" key="1">
    <source>
        <dbReference type="ARBA" id="ARBA00004141"/>
    </source>
</evidence>
<dbReference type="PANTHER" id="PTHR48022">
    <property type="entry name" value="PLASTIDIC GLUCOSE TRANSPORTER 4"/>
    <property type="match status" value="1"/>
</dbReference>
<evidence type="ECO:0000256" key="2">
    <source>
        <dbReference type="ARBA" id="ARBA00010992"/>
    </source>
</evidence>
<dbReference type="GO" id="GO:0005351">
    <property type="term" value="F:carbohydrate:proton symporter activity"/>
    <property type="evidence" value="ECO:0007669"/>
    <property type="project" value="TreeGrafter"/>
</dbReference>
<evidence type="ECO:0000256" key="6">
    <source>
        <dbReference type="ARBA" id="ARBA00023136"/>
    </source>
</evidence>
<comment type="caution">
    <text evidence="11">The sequence shown here is derived from an EMBL/GenBank/DDBJ whole genome shotgun (WGS) entry which is preliminary data.</text>
</comment>
<dbReference type="Proteomes" id="UP000305883">
    <property type="component" value="Unassembled WGS sequence"/>
</dbReference>
<feature type="transmembrane region" description="Helical" evidence="9">
    <location>
        <begin position="177"/>
        <end position="197"/>
    </location>
</feature>
<keyword evidence="4 9" id="KW-0812">Transmembrane</keyword>
<dbReference type="OrthoDB" id="5399138at2759"/>
<evidence type="ECO:0000313" key="12">
    <source>
        <dbReference type="Proteomes" id="UP000305883"/>
    </source>
</evidence>
<feature type="transmembrane region" description="Helical" evidence="9">
    <location>
        <begin position="426"/>
        <end position="447"/>
    </location>
</feature>
<evidence type="ECO:0000259" key="10">
    <source>
        <dbReference type="PROSITE" id="PS50850"/>
    </source>
</evidence>